<dbReference type="FunFam" id="3.30.565.10:FF:000010">
    <property type="entry name" value="Sensor histidine kinase RcsC"/>
    <property type="match status" value="1"/>
</dbReference>
<dbReference type="PANTHER" id="PTHR43047:SF64">
    <property type="entry name" value="HISTIDINE KINASE CONTAINING CHEY-HOMOLOGOUS RECEIVER DOMAIN AND PAS DOMAIN-RELATED"/>
    <property type="match status" value="1"/>
</dbReference>
<dbReference type="InterPro" id="IPR004358">
    <property type="entry name" value="Sig_transdc_His_kin-like_C"/>
</dbReference>
<evidence type="ECO:0000256" key="8">
    <source>
        <dbReference type="ARBA" id="ARBA00074306"/>
    </source>
</evidence>
<accession>A0A9X5E7L7</accession>
<evidence type="ECO:0000313" key="13">
    <source>
        <dbReference type="EMBL" id="NHC36258.1"/>
    </source>
</evidence>
<evidence type="ECO:0000259" key="10">
    <source>
        <dbReference type="PROSITE" id="PS50109"/>
    </source>
</evidence>
<dbReference type="OrthoDB" id="459598at2"/>
<dbReference type="Gene3D" id="3.30.565.10">
    <property type="entry name" value="Histidine kinase-like ATPase, C-terminal domain"/>
    <property type="match status" value="1"/>
</dbReference>
<dbReference type="SMART" id="SM00387">
    <property type="entry name" value="HATPase_c"/>
    <property type="match status" value="1"/>
</dbReference>
<dbReference type="SUPFAM" id="SSF47384">
    <property type="entry name" value="Homodimeric domain of signal transducing histidine kinase"/>
    <property type="match status" value="1"/>
</dbReference>
<protein>
    <recommendedName>
        <fullName evidence="8">Circadian input-output histidine kinase CikA</fullName>
        <ecNumber evidence="3">2.7.13.3</ecNumber>
    </recommendedName>
</protein>
<dbReference type="RefSeq" id="WP_039717065.1">
    <property type="nucleotide sequence ID" value="NZ_JTJC03000004.1"/>
</dbReference>
<dbReference type="PRINTS" id="PR00344">
    <property type="entry name" value="BCTRLSENSOR"/>
</dbReference>
<keyword evidence="5" id="KW-0808">Transferase</keyword>
<dbReference type="SMART" id="SM00091">
    <property type="entry name" value="PAS"/>
    <property type="match status" value="1"/>
</dbReference>
<evidence type="ECO:0000256" key="5">
    <source>
        <dbReference type="ARBA" id="ARBA00022679"/>
    </source>
</evidence>
<proteinExistence type="inferred from homology"/>
<name>A0A9X5E7L7_9CYAN</name>
<dbReference type="NCBIfam" id="TIGR00229">
    <property type="entry name" value="sensory_box"/>
    <property type="match status" value="1"/>
</dbReference>
<dbReference type="Proteomes" id="UP000031532">
    <property type="component" value="Unassembled WGS sequence"/>
</dbReference>
<dbReference type="EC" id="2.7.13.3" evidence="3"/>
<keyword evidence="14" id="KW-1185">Reference proteome</keyword>
<dbReference type="InterPro" id="IPR003594">
    <property type="entry name" value="HATPase_dom"/>
</dbReference>
<dbReference type="Pfam" id="PF00989">
    <property type="entry name" value="PAS"/>
    <property type="match status" value="1"/>
</dbReference>
<dbReference type="CDD" id="cd00082">
    <property type="entry name" value="HisKA"/>
    <property type="match status" value="1"/>
</dbReference>
<keyword evidence="4" id="KW-0597">Phosphoprotein</keyword>
<comment type="caution">
    <text evidence="13">The sequence shown here is derived from an EMBL/GenBank/DDBJ whole genome shotgun (WGS) entry which is preliminary data.</text>
</comment>
<evidence type="ECO:0000256" key="9">
    <source>
        <dbReference type="SAM" id="Coils"/>
    </source>
</evidence>
<dbReference type="InterPro" id="IPR035965">
    <property type="entry name" value="PAS-like_dom_sf"/>
</dbReference>
<dbReference type="GO" id="GO:0000155">
    <property type="term" value="F:phosphorelay sensor kinase activity"/>
    <property type="evidence" value="ECO:0007669"/>
    <property type="project" value="InterPro"/>
</dbReference>
<keyword evidence="6" id="KW-0418">Kinase</keyword>
<dbReference type="Gene3D" id="1.10.287.130">
    <property type="match status" value="1"/>
</dbReference>
<evidence type="ECO:0000256" key="2">
    <source>
        <dbReference type="ARBA" id="ARBA00006402"/>
    </source>
</evidence>
<dbReference type="SMART" id="SM00388">
    <property type="entry name" value="HisKA"/>
    <property type="match status" value="1"/>
</dbReference>
<reference evidence="13 14" key="1">
    <citation type="journal article" date="2015" name="Genome Announc.">
        <title>Draft Genome Sequence of the Terrestrial Cyanobacterium Scytonema millei VB511283, Isolated from Eastern India.</title>
        <authorList>
            <person name="Sen D."/>
            <person name="Chandrababunaidu M.M."/>
            <person name="Singh D."/>
            <person name="Sanghi N."/>
            <person name="Ghorai A."/>
            <person name="Mishra G.P."/>
            <person name="Madduluri M."/>
            <person name="Adhikary S.P."/>
            <person name="Tripathy S."/>
        </authorList>
    </citation>
    <scope>NUCLEOTIDE SEQUENCE [LARGE SCALE GENOMIC DNA]</scope>
    <source>
        <strain evidence="13 14">VB511283</strain>
    </source>
</reference>
<dbReference type="Pfam" id="PF02518">
    <property type="entry name" value="HATPase_c"/>
    <property type="match status" value="1"/>
</dbReference>
<evidence type="ECO:0000256" key="1">
    <source>
        <dbReference type="ARBA" id="ARBA00000085"/>
    </source>
</evidence>
<dbReference type="InterPro" id="IPR013767">
    <property type="entry name" value="PAS_fold"/>
</dbReference>
<dbReference type="InterPro" id="IPR036097">
    <property type="entry name" value="HisK_dim/P_sf"/>
</dbReference>
<dbReference type="InterPro" id="IPR005467">
    <property type="entry name" value="His_kinase_dom"/>
</dbReference>
<evidence type="ECO:0000256" key="3">
    <source>
        <dbReference type="ARBA" id="ARBA00012438"/>
    </source>
</evidence>
<dbReference type="GO" id="GO:0006355">
    <property type="term" value="P:regulation of DNA-templated transcription"/>
    <property type="evidence" value="ECO:0007669"/>
    <property type="project" value="InterPro"/>
</dbReference>
<dbReference type="InterPro" id="IPR003661">
    <property type="entry name" value="HisK_dim/P_dom"/>
</dbReference>
<dbReference type="AlphaFoldDB" id="A0A9X5E7L7"/>
<sequence>MDARVFNQKIEATYKQAALLYKRTKVASPEQRAELLEQSLEELRITLEELHVAEEEILSQNEELAIARSQIDIERQRYLDLFEFAPDGYIVTDTIGKIREANRAAAKLLNVPQQFLVGKPLINYVPSEQRQAFRTQLQKMSQMQQMQEWELTICPRHAVAFDAAVTVSSIYDASGNPRGWRWLIRDITARKQAEATIRAVQLQNLQLQEAAKLRAHFLAIMSHELRSPLNAIVGFSQLLLRQTQSALPQTQENMVSRILNSGRHLLVLIEDILDFSKVEAGKLTLKLEPLNVVDLVIATTEEMLCLAEQKQLKLQRSFAIESPIITNDSVRLRQILLNLLSNAIKFTEVGRVEVRVWELGSDRIAIAVEDTGIGIAPEDLQSIFQPFRQGNQTLTRQHGGTGLGLAITDSLVKMMGGKISVESKVEQGSTFYVELPRQVGEQQ</sequence>
<evidence type="ECO:0000256" key="4">
    <source>
        <dbReference type="ARBA" id="ARBA00022553"/>
    </source>
</evidence>
<dbReference type="PROSITE" id="PS50113">
    <property type="entry name" value="PAC"/>
    <property type="match status" value="1"/>
</dbReference>
<comment type="catalytic activity">
    <reaction evidence="1">
        <text>ATP + protein L-histidine = ADP + protein N-phospho-L-histidine.</text>
        <dbReference type="EC" id="2.7.13.3"/>
    </reaction>
</comment>
<feature type="coiled-coil region" evidence="9">
    <location>
        <begin position="33"/>
        <end position="70"/>
    </location>
</feature>
<dbReference type="CDD" id="cd16922">
    <property type="entry name" value="HATPase_EvgS-ArcB-TorS-like"/>
    <property type="match status" value="1"/>
</dbReference>
<dbReference type="Pfam" id="PF00512">
    <property type="entry name" value="HisKA"/>
    <property type="match status" value="1"/>
</dbReference>
<dbReference type="InterPro" id="IPR000700">
    <property type="entry name" value="PAS-assoc_C"/>
</dbReference>
<feature type="domain" description="Histidine kinase" evidence="10">
    <location>
        <begin position="220"/>
        <end position="439"/>
    </location>
</feature>
<feature type="domain" description="PAC" evidence="12">
    <location>
        <begin position="147"/>
        <end position="199"/>
    </location>
</feature>
<dbReference type="InterPro" id="IPR036890">
    <property type="entry name" value="HATPase_C_sf"/>
</dbReference>
<evidence type="ECO:0000259" key="11">
    <source>
        <dbReference type="PROSITE" id="PS50112"/>
    </source>
</evidence>
<keyword evidence="7" id="KW-0902">Two-component regulatory system</keyword>
<dbReference type="SUPFAM" id="SSF55785">
    <property type="entry name" value="PYP-like sensor domain (PAS domain)"/>
    <property type="match status" value="1"/>
</dbReference>
<evidence type="ECO:0000313" key="14">
    <source>
        <dbReference type="Proteomes" id="UP000031532"/>
    </source>
</evidence>
<dbReference type="PROSITE" id="PS50109">
    <property type="entry name" value="HIS_KIN"/>
    <property type="match status" value="1"/>
</dbReference>
<evidence type="ECO:0000259" key="12">
    <source>
        <dbReference type="PROSITE" id="PS50113"/>
    </source>
</evidence>
<dbReference type="EMBL" id="JTJC03000004">
    <property type="protein sequence ID" value="NHC36258.1"/>
    <property type="molecule type" value="Genomic_DNA"/>
</dbReference>
<keyword evidence="9" id="KW-0175">Coiled coil</keyword>
<feature type="domain" description="PAS" evidence="11">
    <location>
        <begin position="74"/>
        <end position="144"/>
    </location>
</feature>
<dbReference type="CDD" id="cd00130">
    <property type="entry name" value="PAS"/>
    <property type="match status" value="1"/>
</dbReference>
<dbReference type="PROSITE" id="PS50112">
    <property type="entry name" value="PAS"/>
    <property type="match status" value="1"/>
</dbReference>
<evidence type="ECO:0000256" key="7">
    <source>
        <dbReference type="ARBA" id="ARBA00023012"/>
    </source>
</evidence>
<gene>
    <name evidence="13" type="ORF">QH73_0016665</name>
</gene>
<dbReference type="InterPro" id="IPR000014">
    <property type="entry name" value="PAS"/>
</dbReference>
<dbReference type="Gene3D" id="3.30.450.20">
    <property type="entry name" value="PAS domain"/>
    <property type="match status" value="1"/>
</dbReference>
<dbReference type="SUPFAM" id="SSF55874">
    <property type="entry name" value="ATPase domain of HSP90 chaperone/DNA topoisomerase II/histidine kinase"/>
    <property type="match status" value="1"/>
</dbReference>
<comment type="similarity">
    <text evidence="2">In the N-terminal section; belongs to the phytochrome family.</text>
</comment>
<evidence type="ECO:0000256" key="6">
    <source>
        <dbReference type="ARBA" id="ARBA00022777"/>
    </source>
</evidence>
<organism evidence="13 14">
    <name type="scientific">Scytonema millei VB511283</name>
    <dbReference type="NCBI Taxonomy" id="1245923"/>
    <lineage>
        <taxon>Bacteria</taxon>
        <taxon>Bacillati</taxon>
        <taxon>Cyanobacteriota</taxon>
        <taxon>Cyanophyceae</taxon>
        <taxon>Nostocales</taxon>
        <taxon>Scytonemataceae</taxon>
        <taxon>Scytonema</taxon>
    </lineage>
</organism>
<dbReference type="PANTHER" id="PTHR43047">
    <property type="entry name" value="TWO-COMPONENT HISTIDINE PROTEIN KINASE"/>
    <property type="match status" value="1"/>
</dbReference>